<proteinExistence type="predicted"/>
<reference evidence="2 3" key="1">
    <citation type="submission" date="2015-08" db="EMBL/GenBank/DDBJ databases">
        <title>Next Generation Sequencing and Analysis of the Genome of Puccinia sorghi L Schw, the Causal Agent of Maize Common Rust.</title>
        <authorList>
            <person name="Rochi L."/>
            <person name="Burguener G."/>
            <person name="Darino M."/>
            <person name="Turjanski A."/>
            <person name="Kreff E."/>
            <person name="Dieguez M.J."/>
            <person name="Sacco F."/>
        </authorList>
    </citation>
    <scope>NUCLEOTIDE SEQUENCE [LARGE SCALE GENOMIC DNA]</scope>
    <source>
        <strain evidence="2 3">RO10H11247</strain>
    </source>
</reference>
<evidence type="ECO:0000313" key="3">
    <source>
        <dbReference type="Proteomes" id="UP000037035"/>
    </source>
</evidence>
<keyword evidence="3" id="KW-1185">Reference proteome</keyword>
<sequence>MVNDSACFKPHAEANVKISTGGHSNLLYATAIGSAVLINQDGTQVNLDNVLLVPTLSRCLISIPRLFQRVFNVNKTSDNDVMIKIDNNICLQGTTKNNLLELSKQTGTIVLGTQI</sequence>
<gene>
    <name evidence="2" type="ORF">VP01_1187g4</name>
</gene>
<protein>
    <recommendedName>
        <fullName evidence="1">Retrovirus-related Pol polyprotein from transposon TNT 1-94-like beta-barrel domain-containing protein</fullName>
    </recommendedName>
</protein>
<dbReference type="EMBL" id="LAVV01002087">
    <property type="protein sequence ID" value="KNZ63107.1"/>
    <property type="molecule type" value="Genomic_DNA"/>
</dbReference>
<dbReference type="Proteomes" id="UP000037035">
    <property type="component" value="Unassembled WGS sequence"/>
</dbReference>
<dbReference type="VEuPathDB" id="FungiDB:VP01_1187g4"/>
<dbReference type="Pfam" id="PF22936">
    <property type="entry name" value="Pol_BBD"/>
    <property type="match status" value="1"/>
</dbReference>
<feature type="domain" description="Retrovirus-related Pol polyprotein from transposon TNT 1-94-like beta-barrel" evidence="1">
    <location>
        <begin position="1"/>
        <end position="68"/>
    </location>
</feature>
<evidence type="ECO:0000313" key="2">
    <source>
        <dbReference type="EMBL" id="KNZ63107.1"/>
    </source>
</evidence>
<accession>A0A0L6VR48</accession>
<organism evidence="2 3">
    <name type="scientific">Puccinia sorghi</name>
    <dbReference type="NCBI Taxonomy" id="27349"/>
    <lineage>
        <taxon>Eukaryota</taxon>
        <taxon>Fungi</taxon>
        <taxon>Dikarya</taxon>
        <taxon>Basidiomycota</taxon>
        <taxon>Pucciniomycotina</taxon>
        <taxon>Pucciniomycetes</taxon>
        <taxon>Pucciniales</taxon>
        <taxon>Pucciniaceae</taxon>
        <taxon>Puccinia</taxon>
    </lineage>
</organism>
<dbReference type="AlphaFoldDB" id="A0A0L6VR48"/>
<dbReference type="InterPro" id="IPR054722">
    <property type="entry name" value="PolX-like_BBD"/>
</dbReference>
<evidence type="ECO:0000259" key="1">
    <source>
        <dbReference type="Pfam" id="PF22936"/>
    </source>
</evidence>
<name>A0A0L6VR48_9BASI</name>
<comment type="caution">
    <text evidence="2">The sequence shown here is derived from an EMBL/GenBank/DDBJ whole genome shotgun (WGS) entry which is preliminary data.</text>
</comment>